<evidence type="ECO:0000313" key="3">
    <source>
        <dbReference type="EMBL" id="MBB4940129.1"/>
    </source>
</evidence>
<proteinExistence type="predicted"/>
<gene>
    <name evidence="3" type="ORF">FHR32_004434</name>
</gene>
<dbReference type="InterPro" id="IPR051923">
    <property type="entry name" value="Glycosyl_Hydrolase_39"/>
</dbReference>
<dbReference type="RefSeq" id="WP_184755980.1">
    <property type="nucleotide sequence ID" value="NZ_BAABEK010000001.1"/>
</dbReference>
<dbReference type="InterPro" id="IPR008979">
    <property type="entry name" value="Galactose-bd-like_sf"/>
</dbReference>
<protein>
    <recommendedName>
        <fullName evidence="2">Asl1-like glycosyl hydrolase catalytic domain-containing protein</fullName>
    </recommendedName>
</protein>
<keyword evidence="1" id="KW-0732">Signal</keyword>
<dbReference type="PANTHER" id="PTHR12631:SF10">
    <property type="entry name" value="BETA-XYLOSIDASE-LIKE PROTEIN-RELATED"/>
    <property type="match status" value="1"/>
</dbReference>
<dbReference type="AlphaFoldDB" id="A0A7W7RXN4"/>
<dbReference type="Gene3D" id="2.60.40.1190">
    <property type="match status" value="1"/>
</dbReference>
<reference evidence="3 4" key="1">
    <citation type="submission" date="2020-08" db="EMBL/GenBank/DDBJ databases">
        <title>Sequencing the genomes of 1000 actinobacteria strains.</title>
        <authorList>
            <person name="Klenk H.-P."/>
        </authorList>
    </citation>
    <scope>NUCLEOTIDE SEQUENCE [LARGE SCALE GENOMIC DNA]</scope>
    <source>
        <strain evidence="3 4">DSM 43023</strain>
    </source>
</reference>
<dbReference type="GO" id="GO:0004553">
    <property type="term" value="F:hydrolase activity, hydrolyzing O-glycosyl compounds"/>
    <property type="evidence" value="ECO:0007669"/>
    <property type="project" value="TreeGrafter"/>
</dbReference>
<dbReference type="Gene3D" id="2.60.120.260">
    <property type="entry name" value="Galactose-binding domain-like"/>
    <property type="match status" value="1"/>
</dbReference>
<evidence type="ECO:0000313" key="4">
    <source>
        <dbReference type="Proteomes" id="UP000534286"/>
    </source>
</evidence>
<feature type="domain" description="Asl1-like glycosyl hydrolase catalytic" evidence="2">
    <location>
        <begin position="391"/>
        <end position="545"/>
    </location>
</feature>
<name>A0A7W7RXN4_9ACTN</name>
<comment type="caution">
    <text evidence="3">The sequence shown here is derived from an EMBL/GenBank/DDBJ whole genome shotgun (WGS) entry which is preliminary data.</text>
</comment>
<dbReference type="EMBL" id="JACHJU010000001">
    <property type="protein sequence ID" value="MBB4940129.1"/>
    <property type="molecule type" value="Genomic_DNA"/>
</dbReference>
<dbReference type="SUPFAM" id="SSF49344">
    <property type="entry name" value="CBD9-like"/>
    <property type="match status" value="1"/>
</dbReference>
<feature type="signal peptide" evidence="1">
    <location>
        <begin position="1"/>
        <end position="24"/>
    </location>
</feature>
<accession>A0A7W7RXN4</accession>
<dbReference type="InterPro" id="IPR017853">
    <property type="entry name" value="GH"/>
</dbReference>
<dbReference type="SUPFAM" id="SSF49785">
    <property type="entry name" value="Galactose-binding domain-like"/>
    <property type="match status" value="1"/>
</dbReference>
<sequence length="1064" mass="111480">MKASVAALAAVVLAWGGFTGTASADTGDSHTFASWTQYATGGTDITVTADTQAPHGGAAAVKVVNATPKASNAYGGILQTVTVAPSTTYQFSAWMKAGGLPSGSAAQFVLSPDWSVRQWFPAGSYDWTRFTWSYTTTATQSSLALRLLLQDAGSLWLDDLTITAPGSPANLAANPGFEQYATTPPVIPAQLGIANPDLVFTTGPASITMTSNRPSVDWKVTDAAGQAVRDGTLAISGGAGTLNLPDLGHGYYGLELTTSGLTRKTSFAVLPPQNDNAQNAGSPFGIAWHAAALNLDQLPTMDELGASYVRFDVSWSSVEKAKGIYAIPSLIRERFDKIVSMGLRPLVILNYRNTFYDGGKTPSTPEGIAAFAAYARFIAQQFGTAADYEVYNEYNGTGFNDGACGTTADCYLQLLKPTSAAIHAAVPGAVVAGPVLAGVDLAWLKRLFELGGLDHVDAVSVHTYARNAAPEGVTAPQLASLHTLIRQYNNGQDKPLWLSETGWNTANPGVSEQQQADYLVRDLALNLQTGVTREYWYDFLDDCANADDKECRYGLLRDINSGQSVAAPKPAYVTYAVLTRQLAGYRPTRLETLASGAYSALFTNSSGATIRVLWATKPQAVNVTAAGAVTVTDRWGVSNTTNGSVELALTEHPVYLSGAVTAVTSPGVPTGGQDPPPVRAKPCGPAPAVYRAGYPAVAAAGESVDVTVKVDCRPQRNAEPVTVTFATPDRAHRVLVPSVSRKLSTATLSIPAPDTTGSSPYTIDVLVNGDVVARLTGDVPVVDNRVSVEVRPTFTAGAPGAQVVIGNASTSTTLTATRVTARIGERAVASSKRLDIAPGRSATVPLDVTGLPEWTRLPMSAEVRFGDGITRTVNGNTALAPALPDETADPPVADLATSGTIVNVAGDGISGAADLSGRMWASHTDDTITIHAIVTDDAHTTTADVASLWTTDSIQFAFATKERFEFGAARLTDGTAAVYGYAGRSGRITDATAVITRDEAAKKTAYAVTLPKELIGVSATDTVVDFSFLVNDNDGHGRTGYIEWASGIGKSKDVGQYLPVVLAE</sequence>
<evidence type="ECO:0000256" key="1">
    <source>
        <dbReference type="SAM" id="SignalP"/>
    </source>
</evidence>
<dbReference type="Gene3D" id="3.20.20.80">
    <property type="entry name" value="Glycosidases"/>
    <property type="match status" value="1"/>
</dbReference>
<evidence type="ECO:0000259" key="2">
    <source>
        <dbReference type="Pfam" id="PF11790"/>
    </source>
</evidence>
<dbReference type="SUPFAM" id="SSF51445">
    <property type="entry name" value="(Trans)glycosidases"/>
    <property type="match status" value="1"/>
</dbReference>
<keyword evidence="4" id="KW-1185">Reference proteome</keyword>
<dbReference type="Proteomes" id="UP000534286">
    <property type="component" value="Unassembled WGS sequence"/>
</dbReference>
<dbReference type="PANTHER" id="PTHR12631">
    <property type="entry name" value="ALPHA-L-IDURONIDASE"/>
    <property type="match status" value="1"/>
</dbReference>
<dbReference type="InterPro" id="IPR024655">
    <property type="entry name" value="Asl1_glyco_hydro_catalytic"/>
</dbReference>
<feature type="chain" id="PRO_5030814956" description="Asl1-like glycosyl hydrolase catalytic domain-containing protein" evidence="1">
    <location>
        <begin position="25"/>
        <end position="1064"/>
    </location>
</feature>
<dbReference type="Pfam" id="PF11790">
    <property type="entry name" value="Glyco_hydro_cc"/>
    <property type="match status" value="1"/>
</dbReference>
<organism evidence="3 4">
    <name type="scientific">Streptosporangium album</name>
    <dbReference type="NCBI Taxonomy" id="47479"/>
    <lineage>
        <taxon>Bacteria</taxon>
        <taxon>Bacillati</taxon>
        <taxon>Actinomycetota</taxon>
        <taxon>Actinomycetes</taxon>
        <taxon>Streptosporangiales</taxon>
        <taxon>Streptosporangiaceae</taxon>
        <taxon>Streptosporangium</taxon>
    </lineage>
</organism>